<gene>
    <name evidence="6" type="ordered locus">TGRD_177</name>
</gene>
<dbReference type="SUPFAM" id="SSF56601">
    <property type="entry name" value="beta-lactamase/transpeptidase-like"/>
    <property type="match status" value="1"/>
</dbReference>
<dbReference type="Pfam" id="PF00905">
    <property type="entry name" value="Transpeptidase"/>
    <property type="match status" value="1"/>
</dbReference>
<proteinExistence type="predicted"/>
<evidence type="ECO:0000313" key="7">
    <source>
        <dbReference type="Proteomes" id="UP000001691"/>
    </source>
</evidence>
<evidence type="ECO:0000256" key="2">
    <source>
        <dbReference type="ARBA" id="ARBA00022645"/>
    </source>
</evidence>
<dbReference type="Gene3D" id="3.90.1310.10">
    <property type="entry name" value="Penicillin-binding protein 2a (Domain 2)"/>
    <property type="match status" value="1"/>
</dbReference>
<evidence type="ECO:0000259" key="4">
    <source>
        <dbReference type="Pfam" id="PF00905"/>
    </source>
</evidence>
<evidence type="ECO:0000313" key="6">
    <source>
        <dbReference type="EMBL" id="BAG13661.1"/>
    </source>
</evidence>
<name>B1GZH9_ENDTX</name>
<dbReference type="HOGENOM" id="CLU_009289_6_0_0"/>
<dbReference type="PANTHER" id="PTHR30627">
    <property type="entry name" value="PEPTIDOGLYCAN D,D-TRANSPEPTIDASE"/>
    <property type="match status" value="1"/>
</dbReference>
<dbReference type="GO" id="GO:0008658">
    <property type="term" value="F:penicillin binding"/>
    <property type="evidence" value="ECO:0007669"/>
    <property type="project" value="InterPro"/>
</dbReference>
<dbReference type="EMBL" id="AP009510">
    <property type="protein sequence ID" value="BAG13661.1"/>
    <property type="molecule type" value="Genomic_DNA"/>
</dbReference>
<dbReference type="GO" id="GO:0016740">
    <property type="term" value="F:transferase activity"/>
    <property type="evidence" value="ECO:0007669"/>
    <property type="project" value="UniProtKB-KW"/>
</dbReference>
<dbReference type="GO" id="GO:0005886">
    <property type="term" value="C:plasma membrane"/>
    <property type="evidence" value="ECO:0007669"/>
    <property type="project" value="TreeGrafter"/>
</dbReference>
<dbReference type="AlphaFoldDB" id="B1GZH9"/>
<dbReference type="PANTHER" id="PTHR30627:SF1">
    <property type="entry name" value="PEPTIDOGLYCAN D,D-TRANSPEPTIDASE FTSI"/>
    <property type="match status" value="1"/>
</dbReference>
<dbReference type="KEGG" id="rsd:TGRD_177"/>
<evidence type="ECO:0000256" key="1">
    <source>
        <dbReference type="ARBA" id="ARBA00004370"/>
    </source>
</evidence>
<keyword evidence="3" id="KW-0472">Membrane</keyword>
<keyword evidence="2" id="KW-0378">Hydrolase</keyword>
<sequence length="593" mass="65282">MVRRNKKRISRKTVLVLIILAVFFLLFAKLVYVQIFLHGKINEAVKRMVSRKNIKISKRGDILDSRGKILASSIEKYTVFLDPKIIEDFDKVKSILSENGIKVKEKSLNEFRKTSYVPVVFNIDADTVDRIKNEKLKGIGFESRYLRQYPEGRLLAHILGIIGSDGNGLEGIEKTCNESLSGDSIMTRAIRDGRGCIIQDEFIDKTRICGRNVKLNIDRTLQFIAEQELRRAFEKYKAKKAICIIQNPKTGKILAMVSLPDFNSSDKIKDLGILRNSAISDIYEPGSTFKIVAVAAALELGKVKFTDSFYLEDGKYKIAGHTIKDDHKIKGNASLSGIMEQSSNIGMIKIAQKLGSGNFYGYIRKFGFYSLTGVDLPGEARGLLKDVKNWNALSLPAISFGQGIGVTGLQMINAFSAIANDGVLMKPLVIENIGKADAATKAASTESAIAMHAMGTKEKPGNGMAEGVFEPKEIRRVVSIETARRVKKLLKSVVEFGTGRSAKISGYTVGGKTGTAQKVDPVLKTYSAKYYTVSFCGMVPAMEPEIVILVIIDEPKGSSYYAASVASPVFANIAKRVAEYLGIKKDDKNESSF</sequence>
<evidence type="ECO:0000259" key="5">
    <source>
        <dbReference type="Pfam" id="PF03717"/>
    </source>
</evidence>
<protein>
    <submittedName>
        <fullName evidence="6">Peptidoglycan glycosyltransferase</fullName>
    </submittedName>
</protein>
<dbReference type="SUPFAM" id="SSF56519">
    <property type="entry name" value="Penicillin binding protein dimerisation domain"/>
    <property type="match status" value="1"/>
</dbReference>
<comment type="subcellular location">
    <subcellularLocation>
        <location evidence="1">Membrane</location>
    </subcellularLocation>
</comment>
<dbReference type="InterPro" id="IPR005311">
    <property type="entry name" value="PBP_dimer"/>
</dbReference>
<keyword evidence="2" id="KW-0121">Carboxypeptidase</keyword>
<dbReference type="PATRIC" id="fig|471821.5.peg.262"/>
<accession>B1GZH9</accession>
<dbReference type="Proteomes" id="UP000001691">
    <property type="component" value="Chromosome"/>
</dbReference>
<keyword evidence="7" id="KW-1185">Reference proteome</keyword>
<evidence type="ECO:0000256" key="3">
    <source>
        <dbReference type="ARBA" id="ARBA00023136"/>
    </source>
</evidence>
<dbReference type="STRING" id="471821.TGRD_178"/>
<reference evidence="7" key="1">
    <citation type="journal article" date="2008" name="Proc. Natl. Acad. Sci. U.S.A.">
        <title>Complete genome of the uncultured termite group 1 bacteria in a single host protist cell.</title>
        <authorList>
            <person name="Hongoh Y."/>
            <person name="Sharma V.K."/>
            <person name="Prakash T."/>
            <person name="Noda S."/>
            <person name="Taylor T.D."/>
            <person name="Kudo T."/>
            <person name="Sakaki Y."/>
            <person name="Toyoda A."/>
            <person name="Hattori M."/>
            <person name="Ohkuma M."/>
        </authorList>
    </citation>
    <scope>NUCLEOTIDE SEQUENCE [LARGE SCALE GENOMIC DNA]</scope>
    <source>
        <strain evidence="7">Rs-D17 genomovar Ri2008</strain>
    </source>
</reference>
<dbReference type="InterPro" id="IPR050515">
    <property type="entry name" value="Beta-lactam/transpept"/>
</dbReference>
<feature type="domain" description="Penicillin-binding protein transpeptidase" evidence="4">
    <location>
        <begin position="243"/>
        <end position="574"/>
    </location>
</feature>
<organism evidence="6 7">
    <name type="scientific">Endomicrobium trichonymphae</name>
    <dbReference type="NCBI Taxonomy" id="1408204"/>
    <lineage>
        <taxon>Bacteria</taxon>
        <taxon>Pseudomonadati</taxon>
        <taxon>Elusimicrobiota</taxon>
        <taxon>Endomicrobiia</taxon>
        <taxon>Endomicrobiales</taxon>
        <taxon>Endomicrobiaceae</taxon>
        <taxon>Candidatus Endomicrobiellum</taxon>
    </lineage>
</organism>
<dbReference type="Pfam" id="PF03717">
    <property type="entry name" value="PBP_dimer"/>
    <property type="match status" value="1"/>
</dbReference>
<dbReference type="InterPro" id="IPR001460">
    <property type="entry name" value="PCN-bd_Tpept"/>
</dbReference>
<dbReference type="InterPro" id="IPR036138">
    <property type="entry name" value="PBP_dimer_sf"/>
</dbReference>
<dbReference type="GO" id="GO:0071555">
    <property type="term" value="P:cell wall organization"/>
    <property type="evidence" value="ECO:0007669"/>
    <property type="project" value="TreeGrafter"/>
</dbReference>
<dbReference type="InterPro" id="IPR012338">
    <property type="entry name" value="Beta-lactam/transpept-like"/>
</dbReference>
<feature type="domain" description="Penicillin-binding protein dimerisation" evidence="5">
    <location>
        <begin position="57"/>
        <end position="195"/>
    </location>
</feature>
<dbReference type="GO" id="GO:0004180">
    <property type="term" value="F:carboxypeptidase activity"/>
    <property type="evidence" value="ECO:0007669"/>
    <property type="project" value="UniProtKB-KW"/>
</dbReference>
<dbReference type="Gene3D" id="3.30.450.330">
    <property type="match status" value="1"/>
</dbReference>
<dbReference type="Gene3D" id="3.40.710.10">
    <property type="entry name" value="DD-peptidase/beta-lactamase superfamily"/>
    <property type="match status" value="1"/>
</dbReference>
<keyword evidence="2" id="KW-0645">Protease</keyword>